<feature type="signal peptide" evidence="1">
    <location>
        <begin position="1"/>
        <end position="22"/>
    </location>
</feature>
<dbReference type="Proteomes" id="UP000285768">
    <property type="component" value="Chromosome"/>
</dbReference>
<dbReference type="InterPro" id="IPR005184">
    <property type="entry name" value="DUF306_Meta_HslJ"/>
</dbReference>
<gene>
    <name evidence="3" type="ORF">Leucomu_04510</name>
</gene>
<name>A0ABX5QE05_9MICO</name>
<dbReference type="PROSITE" id="PS51257">
    <property type="entry name" value="PROKAR_LIPOPROTEIN"/>
    <property type="match status" value="1"/>
</dbReference>
<reference evidence="3 4" key="1">
    <citation type="submission" date="2019-01" db="EMBL/GenBank/DDBJ databases">
        <title>Leucobacter muris sp. nov. isolated from the nose of a laboratory mouse.</title>
        <authorList>
            <person name="Benga L."/>
            <person name="Sproeer C."/>
            <person name="Schumann P."/>
            <person name="Verbarg S."/>
            <person name="Bunk B."/>
            <person name="Engelhardt E."/>
            <person name="Benten P.M."/>
            <person name="Sager M."/>
        </authorList>
    </citation>
    <scope>NUCLEOTIDE SEQUENCE [LARGE SCALE GENOMIC DNA]</scope>
    <source>
        <strain evidence="3 4">DSM 101948</strain>
    </source>
</reference>
<organism evidence="3 4">
    <name type="scientific">Leucobacter muris</name>
    <dbReference type="NCBI Taxonomy" id="1935379"/>
    <lineage>
        <taxon>Bacteria</taxon>
        <taxon>Bacillati</taxon>
        <taxon>Actinomycetota</taxon>
        <taxon>Actinomycetes</taxon>
        <taxon>Micrococcales</taxon>
        <taxon>Microbacteriaceae</taxon>
        <taxon>Leucobacter</taxon>
    </lineage>
</organism>
<evidence type="ECO:0000313" key="3">
    <source>
        <dbReference type="EMBL" id="QAB17285.1"/>
    </source>
</evidence>
<evidence type="ECO:0000313" key="4">
    <source>
        <dbReference type="Proteomes" id="UP000285768"/>
    </source>
</evidence>
<dbReference type="InterPro" id="IPR038670">
    <property type="entry name" value="HslJ-like_sf"/>
</dbReference>
<dbReference type="Pfam" id="PF03724">
    <property type="entry name" value="META"/>
    <property type="match status" value="1"/>
</dbReference>
<dbReference type="Gene3D" id="2.40.128.270">
    <property type="match status" value="1"/>
</dbReference>
<accession>A0ABX5QE05</accession>
<dbReference type="EMBL" id="CP035037">
    <property type="protein sequence ID" value="QAB17285.1"/>
    <property type="molecule type" value="Genomic_DNA"/>
</dbReference>
<evidence type="ECO:0000259" key="2">
    <source>
        <dbReference type="Pfam" id="PF03724"/>
    </source>
</evidence>
<sequence length="124" mass="12776">MNRSLRVLALSAAALTGLLAFSACSSGDASVVGAWGAPDTRGEPSLVFEQDGSYSGNDGCNNVGGRWSEDGDSIDLGNMHSTLMYCEGVDTWLGLARSAELSGDTLTLLDEDGGEIGTLQRADG</sequence>
<feature type="chain" id="PRO_5046994856" evidence="1">
    <location>
        <begin position="23"/>
        <end position="124"/>
    </location>
</feature>
<keyword evidence="4" id="KW-1185">Reference proteome</keyword>
<evidence type="ECO:0000256" key="1">
    <source>
        <dbReference type="SAM" id="SignalP"/>
    </source>
</evidence>
<dbReference type="RefSeq" id="WP_128386481.1">
    <property type="nucleotide sequence ID" value="NZ_CP035037.1"/>
</dbReference>
<proteinExistence type="predicted"/>
<feature type="domain" description="DUF306" evidence="2">
    <location>
        <begin position="39"/>
        <end position="117"/>
    </location>
</feature>
<keyword evidence="1" id="KW-0732">Signal</keyword>
<protein>
    <submittedName>
        <fullName evidence="3">META domain-containing protein</fullName>
    </submittedName>
</protein>